<name>A0ABU6TB80_9FABA</name>
<dbReference type="Proteomes" id="UP001341840">
    <property type="component" value="Unassembled WGS sequence"/>
</dbReference>
<sequence length="115" mass="12411">MHASVLSATTKLASEQRTHTRDAPSIINTRKQNSLYNTDDYAIADPPPGGSVLPISPPGKPNRLYNNTEDDYGPEDTPHPPRTAPLDPPGPDTLEDFGIDDRGPRTHPPVPPPGE</sequence>
<proteinExistence type="predicted"/>
<organism evidence="2 3">
    <name type="scientific">Stylosanthes scabra</name>
    <dbReference type="NCBI Taxonomy" id="79078"/>
    <lineage>
        <taxon>Eukaryota</taxon>
        <taxon>Viridiplantae</taxon>
        <taxon>Streptophyta</taxon>
        <taxon>Embryophyta</taxon>
        <taxon>Tracheophyta</taxon>
        <taxon>Spermatophyta</taxon>
        <taxon>Magnoliopsida</taxon>
        <taxon>eudicotyledons</taxon>
        <taxon>Gunneridae</taxon>
        <taxon>Pentapetalae</taxon>
        <taxon>rosids</taxon>
        <taxon>fabids</taxon>
        <taxon>Fabales</taxon>
        <taxon>Fabaceae</taxon>
        <taxon>Papilionoideae</taxon>
        <taxon>50 kb inversion clade</taxon>
        <taxon>dalbergioids sensu lato</taxon>
        <taxon>Dalbergieae</taxon>
        <taxon>Pterocarpus clade</taxon>
        <taxon>Stylosanthes</taxon>
    </lineage>
</organism>
<gene>
    <name evidence="2" type="ORF">PIB30_030051</name>
</gene>
<feature type="region of interest" description="Disordered" evidence="1">
    <location>
        <begin position="1"/>
        <end position="115"/>
    </location>
</feature>
<evidence type="ECO:0000256" key="1">
    <source>
        <dbReference type="SAM" id="MobiDB-lite"/>
    </source>
</evidence>
<reference evidence="2 3" key="1">
    <citation type="journal article" date="2023" name="Plants (Basel)">
        <title>Bridging the Gap: Combining Genomics and Transcriptomics Approaches to Understand Stylosanthes scabra, an Orphan Legume from the Brazilian Caatinga.</title>
        <authorList>
            <person name="Ferreira-Neto J.R.C."/>
            <person name="da Silva M.D."/>
            <person name="Binneck E."/>
            <person name="de Melo N.F."/>
            <person name="da Silva R.H."/>
            <person name="de Melo A.L.T.M."/>
            <person name="Pandolfi V."/>
            <person name="Bustamante F.O."/>
            <person name="Brasileiro-Vidal A.C."/>
            <person name="Benko-Iseppon A.M."/>
        </authorList>
    </citation>
    <scope>NUCLEOTIDE SEQUENCE [LARGE SCALE GENOMIC DNA]</scope>
    <source>
        <tissue evidence="2">Leaves</tissue>
    </source>
</reference>
<evidence type="ECO:0000313" key="3">
    <source>
        <dbReference type="Proteomes" id="UP001341840"/>
    </source>
</evidence>
<dbReference type="EMBL" id="JASCZI010090745">
    <property type="protein sequence ID" value="MED6145967.1"/>
    <property type="molecule type" value="Genomic_DNA"/>
</dbReference>
<keyword evidence="3" id="KW-1185">Reference proteome</keyword>
<accession>A0ABU6TB80</accession>
<feature type="compositionally biased region" description="Pro residues" evidence="1">
    <location>
        <begin position="45"/>
        <end position="60"/>
    </location>
</feature>
<feature type="compositionally biased region" description="Polar residues" evidence="1">
    <location>
        <begin position="26"/>
        <end position="37"/>
    </location>
</feature>
<feature type="compositionally biased region" description="Polar residues" evidence="1">
    <location>
        <begin position="1"/>
        <end position="13"/>
    </location>
</feature>
<feature type="compositionally biased region" description="Pro residues" evidence="1">
    <location>
        <begin position="106"/>
        <end position="115"/>
    </location>
</feature>
<evidence type="ECO:0000313" key="2">
    <source>
        <dbReference type="EMBL" id="MED6145967.1"/>
    </source>
</evidence>
<protein>
    <submittedName>
        <fullName evidence="2">Uncharacterized protein</fullName>
    </submittedName>
</protein>
<comment type="caution">
    <text evidence="2">The sequence shown here is derived from an EMBL/GenBank/DDBJ whole genome shotgun (WGS) entry which is preliminary data.</text>
</comment>
<feature type="compositionally biased region" description="Pro residues" evidence="1">
    <location>
        <begin position="80"/>
        <end position="91"/>
    </location>
</feature>